<sequence>AHTTTGCGKQGFPSAQPYLSHTPGANPFCCMFFASPQSYCSSYPPCLRSMTAENHNIAHAHFLCQANNARSNGVTAVVRTPGPRRSTSHQKLPKGHQALDSQLCFPVELRKQGQEKAKQPEP</sequence>
<name>A0ACD1HJC9_9EURO</name>
<evidence type="ECO:0000313" key="2">
    <source>
        <dbReference type="Proteomes" id="UP000249661"/>
    </source>
</evidence>
<feature type="non-terminal residue" evidence="1">
    <location>
        <position position="1"/>
    </location>
</feature>
<dbReference type="EMBL" id="KZ824937">
    <property type="protein sequence ID" value="RAH73959.1"/>
    <property type="molecule type" value="Genomic_DNA"/>
</dbReference>
<protein>
    <submittedName>
        <fullName evidence="1">Uncharacterized protein</fullName>
    </submittedName>
</protein>
<organism evidence="1 2">
    <name type="scientific">Aspergillus aculeatinus CBS 121060</name>
    <dbReference type="NCBI Taxonomy" id="1448322"/>
    <lineage>
        <taxon>Eukaryota</taxon>
        <taxon>Fungi</taxon>
        <taxon>Dikarya</taxon>
        <taxon>Ascomycota</taxon>
        <taxon>Pezizomycotina</taxon>
        <taxon>Eurotiomycetes</taxon>
        <taxon>Eurotiomycetidae</taxon>
        <taxon>Eurotiales</taxon>
        <taxon>Aspergillaceae</taxon>
        <taxon>Aspergillus</taxon>
        <taxon>Aspergillus subgen. Circumdati</taxon>
    </lineage>
</organism>
<gene>
    <name evidence="1" type="ORF">BO66DRAFT_313793</name>
</gene>
<proteinExistence type="predicted"/>
<dbReference type="Proteomes" id="UP000249661">
    <property type="component" value="Unassembled WGS sequence"/>
</dbReference>
<reference evidence="1" key="1">
    <citation type="submission" date="2018-02" db="EMBL/GenBank/DDBJ databases">
        <title>The genomes of Aspergillus section Nigri reveals drivers in fungal speciation.</title>
        <authorList>
            <consortium name="DOE Joint Genome Institute"/>
            <person name="Vesth T.C."/>
            <person name="Nybo J."/>
            <person name="Theobald S."/>
            <person name="Brandl J."/>
            <person name="Frisvad J.C."/>
            <person name="Nielsen K.F."/>
            <person name="Lyhne E.K."/>
            <person name="Kogle M.E."/>
            <person name="Kuo A."/>
            <person name="Riley R."/>
            <person name="Clum A."/>
            <person name="Nolan M."/>
            <person name="Lipzen A."/>
            <person name="Salamov A."/>
            <person name="Henrissat B."/>
            <person name="Wiebenga A."/>
            <person name="De vries R.P."/>
            <person name="Grigoriev I.V."/>
            <person name="Mortensen U.H."/>
            <person name="Andersen M.R."/>
            <person name="Baker S.E."/>
        </authorList>
    </citation>
    <scope>NUCLEOTIDE SEQUENCE</scope>
    <source>
        <strain evidence="1">CBS 121060</strain>
    </source>
</reference>
<accession>A0ACD1HJC9</accession>
<evidence type="ECO:0000313" key="1">
    <source>
        <dbReference type="EMBL" id="RAH73959.1"/>
    </source>
</evidence>
<keyword evidence="2" id="KW-1185">Reference proteome</keyword>